<evidence type="ECO:0000313" key="2">
    <source>
        <dbReference type="EMBL" id="MDA2810117.1"/>
    </source>
</evidence>
<reference evidence="2 3" key="1">
    <citation type="submission" date="2023-01" db="EMBL/GenBank/DDBJ databases">
        <title>Draft genome sequence of Nocardiopsis sp. RSe5-2 isolated from halophytes.</title>
        <authorList>
            <person name="Duangmal K."/>
            <person name="Chantavorakit T."/>
        </authorList>
    </citation>
    <scope>NUCLEOTIDE SEQUENCE [LARGE SCALE GENOMIC DNA]</scope>
    <source>
        <strain evidence="2 3">RSe5-2</strain>
    </source>
</reference>
<keyword evidence="1" id="KW-1133">Transmembrane helix</keyword>
<comment type="caution">
    <text evidence="2">The sequence shown here is derived from an EMBL/GenBank/DDBJ whole genome shotgun (WGS) entry which is preliminary data.</text>
</comment>
<evidence type="ECO:0000256" key="1">
    <source>
        <dbReference type="SAM" id="Phobius"/>
    </source>
</evidence>
<feature type="transmembrane region" description="Helical" evidence="1">
    <location>
        <begin position="32"/>
        <end position="49"/>
    </location>
</feature>
<organism evidence="2 3">
    <name type="scientific">Nocardiopsis endophytica</name>
    <dbReference type="NCBI Taxonomy" id="3018445"/>
    <lineage>
        <taxon>Bacteria</taxon>
        <taxon>Bacillati</taxon>
        <taxon>Actinomycetota</taxon>
        <taxon>Actinomycetes</taxon>
        <taxon>Streptosporangiales</taxon>
        <taxon>Nocardiopsidaceae</taxon>
        <taxon>Nocardiopsis</taxon>
    </lineage>
</organism>
<gene>
    <name evidence="2" type="ORF">O4J56_05655</name>
</gene>
<dbReference type="RefSeq" id="WP_270684075.1">
    <property type="nucleotide sequence ID" value="NZ_JAQFWQ010000010.1"/>
</dbReference>
<dbReference type="Proteomes" id="UP001527866">
    <property type="component" value="Unassembled WGS sequence"/>
</dbReference>
<dbReference type="EMBL" id="JAQFWQ010000010">
    <property type="protein sequence ID" value="MDA2810117.1"/>
    <property type="molecule type" value="Genomic_DNA"/>
</dbReference>
<feature type="transmembrane region" description="Helical" evidence="1">
    <location>
        <begin position="55"/>
        <end position="84"/>
    </location>
</feature>
<keyword evidence="3" id="KW-1185">Reference proteome</keyword>
<keyword evidence="1" id="KW-0472">Membrane</keyword>
<keyword evidence="1" id="KW-0812">Transmembrane</keyword>
<protein>
    <submittedName>
        <fullName evidence="2">LapA family protein</fullName>
    </submittedName>
</protein>
<name>A0ABT4U176_9ACTN</name>
<accession>A0ABT4U176</accession>
<sequence length="96" mass="10063">MAEGSLQGGAAAGAGEGREEGRSVLQSVPPRVWVALALLVLAVLFVLQNRDTTQIQVLFVSVAAPLWATLTGAVVVGVVVGFLLRPSGRKKAEKRR</sequence>
<evidence type="ECO:0000313" key="3">
    <source>
        <dbReference type="Proteomes" id="UP001527866"/>
    </source>
</evidence>
<proteinExistence type="predicted"/>